<keyword evidence="7" id="KW-0418">Kinase</keyword>
<organism evidence="13 14">
    <name type="scientific">Billgrantia campisalis</name>
    <dbReference type="NCBI Taxonomy" id="74661"/>
    <lineage>
        <taxon>Bacteria</taxon>
        <taxon>Pseudomonadati</taxon>
        <taxon>Pseudomonadota</taxon>
        <taxon>Gammaproteobacteria</taxon>
        <taxon>Oceanospirillales</taxon>
        <taxon>Halomonadaceae</taxon>
        <taxon>Billgrantia</taxon>
    </lineage>
</organism>
<keyword evidence="8" id="KW-0067">ATP-binding</keyword>
<dbReference type="Pfam" id="PF00224">
    <property type="entry name" value="PK"/>
    <property type="match status" value="1"/>
</dbReference>
<evidence type="ECO:0000256" key="9">
    <source>
        <dbReference type="ARBA" id="ARBA00022842"/>
    </source>
</evidence>
<keyword evidence="6" id="KW-0547">Nucleotide-binding</keyword>
<feature type="domain" description="Pyruvate kinase barrel" evidence="12">
    <location>
        <begin position="10"/>
        <end position="48"/>
    </location>
</feature>
<evidence type="ECO:0000313" key="14">
    <source>
        <dbReference type="Proteomes" id="UP000814385"/>
    </source>
</evidence>
<gene>
    <name evidence="13" type="ORF">HOP52_17205</name>
</gene>
<evidence type="ECO:0000256" key="10">
    <source>
        <dbReference type="ARBA" id="ARBA00023152"/>
    </source>
</evidence>
<evidence type="ECO:0000256" key="1">
    <source>
        <dbReference type="ARBA" id="ARBA00004997"/>
    </source>
</evidence>
<keyword evidence="9" id="KW-0460">Magnesium</keyword>
<dbReference type="EMBL" id="JABFUC010000017">
    <property type="protein sequence ID" value="MCG6659493.1"/>
    <property type="molecule type" value="Genomic_DNA"/>
</dbReference>
<evidence type="ECO:0000256" key="5">
    <source>
        <dbReference type="ARBA" id="ARBA00022723"/>
    </source>
</evidence>
<sequence>MPNQPLHTPIRRTKIVATLGPASDRDGVLEAMIAAGVDVVRLNFSHGS</sequence>
<dbReference type="RefSeq" id="WP_238978733.1">
    <property type="nucleotide sequence ID" value="NZ_JABFUC010000017.1"/>
</dbReference>
<evidence type="ECO:0000256" key="4">
    <source>
        <dbReference type="ARBA" id="ARBA00022679"/>
    </source>
</evidence>
<dbReference type="EC" id="2.7.1.40" evidence="3"/>
<evidence type="ECO:0000256" key="11">
    <source>
        <dbReference type="ARBA" id="ARBA00023317"/>
    </source>
</evidence>
<dbReference type="InterPro" id="IPR040442">
    <property type="entry name" value="Pyrv_kinase-like_dom_sf"/>
</dbReference>
<evidence type="ECO:0000256" key="6">
    <source>
        <dbReference type="ARBA" id="ARBA00022741"/>
    </source>
</evidence>
<reference evidence="13 14" key="1">
    <citation type="submission" date="2020-05" db="EMBL/GenBank/DDBJ databases">
        <title>Comparative genomic analysis of denitrifying bacteria from Halomonas genus.</title>
        <authorList>
            <person name="Wang L."/>
            <person name="Shao Z."/>
        </authorList>
    </citation>
    <scope>NUCLEOTIDE SEQUENCE [LARGE SCALE GENOMIC DNA]</scope>
    <source>
        <strain evidence="13 14">A4</strain>
    </source>
</reference>
<feature type="non-terminal residue" evidence="13">
    <location>
        <position position="48"/>
    </location>
</feature>
<keyword evidence="4" id="KW-0808">Transferase</keyword>
<evidence type="ECO:0000313" key="13">
    <source>
        <dbReference type="EMBL" id="MCG6659493.1"/>
    </source>
</evidence>
<comment type="pathway">
    <text evidence="1">Carbohydrate degradation; glycolysis; pyruvate from D-glyceraldehyde 3-phosphate: step 5/5.</text>
</comment>
<dbReference type="PANTHER" id="PTHR11817">
    <property type="entry name" value="PYRUVATE KINASE"/>
    <property type="match status" value="1"/>
</dbReference>
<comment type="similarity">
    <text evidence="2">Belongs to the pyruvate kinase family.</text>
</comment>
<dbReference type="Gene3D" id="3.20.20.60">
    <property type="entry name" value="Phosphoenolpyruvate-binding domains"/>
    <property type="match status" value="1"/>
</dbReference>
<dbReference type="SUPFAM" id="SSF51621">
    <property type="entry name" value="Phosphoenolpyruvate/pyruvate domain"/>
    <property type="match status" value="1"/>
</dbReference>
<evidence type="ECO:0000256" key="2">
    <source>
        <dbReference type="ARBA" id="ARBA00008663"/>
    </source>
</evidence>
<comment type="caution">
    <text evidence="13">The sequence shown here is derived from an EMBL/GenBank/DDBJ whole genome shotgun (WGS) entry which is preliminary data.</text>
</comment>
<dbReference type="Proteomes" id="UP000814385">
    <property type="component" value="Unassembled WGS sequence"/>
</dbReference>
<dbReference type="InterPro" id="IPR001697">
    <property type="entry name" value="Pyr_Knase"/>
</dbReference>
<evidence type="ECO:0000256" key="7">
    <source>
        <dbReference type="ARBA" id="ARBA00022777"/>
    </source>
</evidence>
<evidence type="ECO:0000256" key="8">
    <source>
        <dbReference type="ARBA" id="ARBA00022840"/>
    </source>
</evidence>
<proteinExistence type="inferred from homology"/>
<name>A0ABS9PCJ3_9GAMM</name>
<accession>A0ABS9PCJ3</accession>
<keyword evidence="14" id="KW-1185">Reference proteome</keyword>
<protein>
    <recommendedName>
        <fullName evidence="3">pyruvate kinase</fullName>
        <ecNumber evidence="3">2.7.1.40</ecNumber>
    </recommendedName>
</protein>
<keyword evidence="11" id="KW-0670">Pyruvate</keyword>
<evidence type="ECO:0000256" key="3">
    <source>
        <dbReference type="ARBA" id="ARBA00012142"/>
    </source>
</evidence>
<dbReference type="InterPro" id="IPR015813">
    <property type="entry name" value="Pyrv/PenolPyrv_kinase-like_dom"/>
</dbReference>
<keyword evidence="10" id="KW-0324">Glycolysis</keyword>
<evidence type="ECO:0000259" key="12">
    <source>
        <dbReference type="Pfam" id="PF00224"/>
    </source>
</evidence>
<keyword evidence="5" id="KW-0479">Metal-binding</keyword>
<dbReference type="InterPro" id="IPR015793">
    <property type="entry name" value="Pyrv_Knase_brl"/>
</dbReference>